<organism evidence="5 6">
    <name type="scientific">Natronocella acetinitrilica</name>
    <dbReference type="NCBI Taxonomy" id="414046"/>
    <lineage>
        <taxon>Bacteria</taxon>
        <taxon>Pseudomonadati</taxon>
        <taxon>Pseudomonadota</taxon>
        <taxon>Gammaproteobacteria</taxon>
        <taxon>Chromatiales</taxon>
        <taxon>Ectothiorhodospiraceae</taxon>
        <taxon>Natronocella</taxon>
    </lineage>
</organism>
<dbReference type="InterPro" id="IPR005801">
    <property type="entry name" value="ADC_synthase"/>
</dbReference>
<evidence type="ECO:0000313" key="5">
    <source>
        <dbReference type="EMBL" id="MCP1674077.1"/>
    </source>
</evidence>
<evidence type="ECO:0000256" key="2">
    <source>
        <dbReference type="ARBA" id="ARBA00022679"/>
    </source>
</evidence>
<dbReference type="AlphaFoldDB" id="A0AAE3KFH9"/>
<keyword evidence="6" id="KW-1185">Reference proteome</keyword>
<dbReference type="GO" id="GO:0046820">
    <property type="term" value="F:4-amino-4-deoxychorismate synthase activity"/>
    <property type="evidence" value="ECO:0007669"/>
    <property type="project" value="UniProtKB-EC"/>
</dbReference>
<dbReference type="Gene3D" id="3.60.120.10">
    <property type="entry name" value="Anthranilate synthase"/>
    <property type="match status" value="1"/>
</dbReference>
<proteinExistence type="predicted"/>
<dbReference type="PANTHER" id="PTHR11236:SF50">
    <property type="entry name" value="AMINODEOXYCHORISMATE SYNTHASE COMPONENT 1"/>
    <property type="match status" value="1"/>
</dbReference>
<keyword evidence="2 5" id="KW-0808">Transferase</keyword>
<dbReference type="InterPro" id="IPR005802">
    <property type="entry name" value="ADC_synth_comp_1"/>
</dbReference>
<dbReference type="GO" id="GO:0000162">
    <property type="term" value="P:L-tryptophan biosynthetic process"/>
    <property type="evidence" value="ECO:0007669"/>
    <property type="project" value="TreeGrafter"/>
</dbReference>
<dbReference type="EC" id="2.6.1.85" evidence="1"/>
<feature type="domain" description="Anthranilate synthase component I N-terminal" evidence="4">
    <location>
        <begin position="13"/>
        <end position="144"/>
    </location>
</feature>
<dbReference type="PANTHER" id="PTHR11236">
    <property type="entry name" value="AMINOBENZOATE/ANTHRANILATE SYNTHASE"/>
    <property type="match status" value="1"/>
</dbReference>
<dbReference type="InterPro" id="IPR006805">
    <property type="entry name" value="Anth_synth_I_N"/>
</dbReference>
<dbReference type="EMBL" id="JALJXV010000002">
    <property type="protein sequence ID" value="MCP1674077.1"/>
    <property type="molecule type" value="Genomic_DNA"/>
</dbReference>
<gene>
    <name evidence="5" type="ORF">J2T57_001176</name>
</gene>
<dbReference type="InterPro" id="IPR015890">
    <property type="entry name" value="Chorismate_C"/>
</dbReference>
<sequence length="445" mass="48872">MRETVRAERLDDAIEPACVARALRGSGGLVWLDSAGAGGRYDIISAAPGELLISRRGRCLWRRRDGVWQASRRDPFSVLAERLASRRVDAGPWPFPGGAMGYFGYELGYPVVHLPQPSPASADLPDMAVGLYDWAVLRDRDAGTTWLLTLPGASMTSRQLSRLLQRAAPLGNYRMSTIQVDTHAAAYREQFQRVMRYIQDGDCYQVNLSRRYRADFHGDPLTAYMALRRQSPAPYGAYLEQAGRAVLSISPERFLRLRDGLVETRPIKGTRPRVQDPAADAAQLQALLESPKDRAENLMIVDLLRNDLGRVCETGSIRVPELFRVESHPTVHHLVSTVTGRLPSTTSPALLLRACFPGGSITGAPKRRAMEIIAELERGRRGVYCGAVGYLGYDGAMDTSIAIRTALVADGEISYRAGGGLVSDSTADAEFEETEHKARAFLSLA</sequence>
<dbReference type="NCBIfam" id="TIGR00553">
    <property type="entry name" value="pabB"/>
    <property type="match status" value="1"/>
</dbReference>
<accession>A0AAE3KFH9</accession>
<keyword evidence="5" id="KW-0032">Aminotransferase</keyword>
<name>A0AAE3KFH9_9GAMM</name>
<dbReference type="Pfam" id="PF04715">
    <property type="entry name" value="Anth_synt_I_N"/>
    <property type="match status" value="1"/>
</dbReference>
<feature type="domain" description="Chorismate-utilising enzyme C-terminal" evidence="3">
    <location>
        <begin position="185"/>
        <end position="437"/>
    </location>
</feature>
<evidence type="ECO:0000256" key="1">
    <source>
        <dbReference type="ARBA" id="ARBA00013139"/>
    </source>
</evidence>
<comment type="caution">
    <text evidence="5">The sequence shown here is derived from an EMBL/GenBank/DDBJ whole genome shotgun (WGS) entry which is preliminary data.</text>
</comment>
<evidence type="ECO:0000259" key="3">
    <source>
        <dbReference type="Pfam" id="PF00425"/>
    </source>
</evidence>
<reference evidence="5" key="1">
    <citation type="submission" date="2022-03" db="EMBL/GenBank/DDBJ databases">
        <title>Genomic Encyclopedia of Type Strains, Phase III (KMG-III): the genomes of soil and plant-associated and newly described type strains.</title>
        <authorList>
            <person name="Whitman W."/>
        </authorList>
    </citation>
    <scope>NUCLEOTIDE SEQUENCE</scope>
    <source>
        <strain evidence="5">ANL 6-2</strain>
    </source>
</reference>
<dbReference type="Pfam" id="PF00425">
    <property type="entry name" value="Chorismate_bind"/>
    <property type="match status" value="1"/>
</dbReference>
<dbReference type="PRINTS" id="PR00095">
    <property type="entry name" value="ANTSNTHASEI"/>
</dbReference>
<evidence type="ECO:0000313" key="6">
    <source>
        <dbReference type="Proteomes" id="UP001205843"/>
    </source>
</evidence>
<protein>
    <recommendedName>
        <fullName evidence="1">aminodeoxychorismate synthase</fullName>
        <ecNumber evidence="1">2.6.1.85</ecNumber>
    </recommendedName>
</protein>
<dbReference type="RefSeq" id="WP_253475620.1">
    <property type="nucleotide sequence ID" value="NZ_JALJXV010000002.1"/>
</dbReference>
<evidence type="ECO:0000259" key="4">
    <source>
        <dbReference type="Pfam" id="PF04715"/>
    </source>
</evidence>
<dbReference type="GO" id="GO:0009396">
    <property type="term" value="P:folic acid-containing compound biosynthetic process"/>
    <property type="evidence" value="ECO:0007669"/>
    <property type="project" value="InterPro"/>
</dbReference>
<dbReference type="SUPFAM" id="SSF56322">
    <property type="entry name" value="ADC synthase"/>
    <property type="match status" value="1"/>
</dbReference>
<dbReference type="Proteomes" id="UP001205843">
    <property type="component" value="Unassembled WGS sequence"/>
</dbReference>
<dbReference type="InterPro" id="IPR019999">
    <property type="entry name" value="Anth_synth_I-like"/>
</dbReference>